<evidence type="ECO:0000313" key="3">
    <source>
        <dbReference type="EMBL" id="SNR66420.1"/>
    </source>
</evidence>
<dbReference type="Gene3D" id="6.10.250.2650">
    <property type="match status" value="1"/>
</dbReference>
<dbReference type="AlphaFoldDB" id="A0A238Y5X9"/>
<organism evidence="3 4">
    <name type="scientific">Desulfurobacterium atlanticum</name>
    <dbReference type="NCBI Taxonomy" id="240169"/>
    <lineage>
        <taxon>Bacteria</taxon>
        <taxon>Pseudomonadati</taxon>
        <taxon>Aquificota</taxon>
        <taxon>Aquificia</taxon>
        <taxon>Desulfurobacteriales</taxon>
        <taxon>Desulfurobacteriaceae</taxon>
        <taxon>Desulfurobacterium</taxon>
    </lineage>
</organism>
<dbReference type="EMBL" id="FZOB01000002">
    <property type="protein sequence ID" value="SNR66420.1"/>
    <property type="molecule type" value="Genomic_DNA"/>
</dbReference>
<dbReference type="OrthoDB" id="9811552at2"/>
<dbReference type="RefSeq" id="WP_089322484.1">
    <property type="nucleotide sequence ID" value="NZ_FZOB01000002.1"/>
</dbReference>
<dbReference type="Pfam" id="PF19417">
    <property type="entry name" value="RnlA_toxin_N"/>
    <property type="match status" value="1"/>
</dbReference>
<sequence>MGSYKKINLTEDKLKEIIQELESQKGIKVTNKQQGDGSIQLQITIPGQKPALLRIWFKPDGATIQYKLGKNQELSKQIADRIVELAGKLEDVAKSFEGITSELLDELLFSLEDLGMQILKEKKTNETLFILTWHSGQKLTMHYYPSTCKLFVQGKKNRIFDEITIWYANCKSETVEEAIKLIFSSFSEIEKTIEEFPDSILESKVREKITSAYDKLDQAEKKWIKTSVYMLALHKDLPDFYPAVSGILKLSEGVLKRIFVRRRLFRFEDKRKEFVHFNKRNNRYFLKTDYQSVFESYQIPIVEEAYNFIVDNRHKFQHAQFMASPELSREDAQNILDGICGLLRKLNGTGLL</sequence>
<accession>A0A238Y5X9</accession>
<name>A0A238Y5X9_9BACT</name>
<proteinExistence type="predicted"/>
<dbReference type="Gene3D" id="3.30.310.240">
    <property type="entry name" value="Bacterial toxin RNase RnlA/LsoA, N-terminal domain"/>
    <property type="match status" value="1"/>
</dbReference>
<evidence type="ECO:0000313" key="4">
    <source>
        <dbReference type="Proteomes" id="UP000198405"/>
    </source>
</evidence>
<dbReference type="InterPro" id="IPR043994">
    <property type="entry name" value="RnlA/LsoA-toxin_DBD"/>
</dbReference>
<evidence type="ECO:0000259" key="2">
    <source>
        <dbReference type="Pfam" id="PF19417"/>
    </source>
</evidence>
<dbReference type="Proteomes" id="UP000198405">
    <property type="component" value="Unassembled WGS sequence"/>
</dbReference>
<evidence type="ECO:0000259" key="1">
    <source>
        <dbReference type="Pfam" id="PF19034"/>
    </source>
</evidence>
<protein>
    <submittedName>
        <fullName evidence="3">RNase LS, toxin</fullName>
    </submittedName>
</protein>
<feature type="domain" description="Bacterial toxin RNase RnlA/LsoA N-terminal" evidence="2">
    <location>
        <begin position="4"/>
        <end position="81"/>
    </location>
</feature>
<reference evidence="4" key="1">
    <citation type="submission" date="2017-06" db="EMBL/GenBank/DDBJ databases">
        <authorList>
            <person name="Varghese N."/>
            <person name="Submissions S."/>
        </authorList>
    </citation>
    <scope>NUCLEOTIDE SEQUENCE [LARGE SCALE GENOMIC DNA]</scope>
    <source>
        <strain evidence="4">DSM 15668</strain>
    </source>
</reference>
<gene>
    <name evidence="3" type="ORF">SAMN06265340_102137</name>
</gene>
<keyword evidence="4" id="KW-1185">Reference proteome</keyword>
<dbReference type="InterPro" id="IPR045837">
    <property type="entry name" value="RnlA_toxin_N"/>
</dbReference>
<feature type="domain" description="Bacterial toxin RNase RnlA/LsoA DBD" evidence="1">
    <location>
        <begin position="200"/>
        <end position="318"/>
    </location>
</feature>
<dbReference type="Pfam" id="PF19034">
    <property type="entry name" value="RnlA-toxin_DBD"/>
    <property type="match status" value="1"/>
</dbReference>
<dbReference type="GO" id="GO:0004521">
    <property type="term" value="F:RNA endonuclease activity"/>
    <property type="evidence" value="ECO:0007669"/>
    <property type="project" value="InterPro"/>
</dbReference>